<dbReference type="RefSeq" id="WP_035510839.1">
    <property type="nucleotide sequence ID" value="NZ_CCDH010000002.1"/>
</dbReference>
<gene>
    <name evidence="7" type="primary">bmrR_2</name>
    <name evidence="7" type="ORF">BN983_03402</name>
</gene>
<keyword evidence="5" id="KW-0175">Coiled coil</keyword>
<dbReference type="PROSITE" id="PS50937">
    <property type="entry name" value="HTH_MERR_2"/>
    <property type="match status" value="1"/>
</dbReference>
<dbReference type="InterPro" id="IPR000551">
    <property type="entry name" value="MerR-type_HTH_dom"/>
</dbReference>
<evidence type="ECO:0000256" key="4">
    <source>
        <dbReference type="ARBA" id="ARBA00023163"/>
    </source>
</evidence>
<feature type="domain" description="HTH merR-type" evidence="6">
    <location>
        <begin position="4"/>
        <end position="74"/>
    </location>
</feature>
<keyword evidence="2" id="KW-0805">Transcription regulation</keyword>
<evidence type="ECO:0000256" key="1">
    <source>
        <dbReference type="ARBA" id="ARBA00022491"/>
    </source>
</evidence>
<dbReference type="PANTHER" id="PTHR30204">
    <property type="entry name" value="REDOX-CYCLING DRUG-SENSING TRANSCRIPTIONAL ACTIVATOR SOXR"/>
    <property type="match status" value="1"/>
</dbReference>
<comment type="caution">
    <text evidence="7">The sequence shown here is derived from an EMBL/GenBank/DDBJ whole genome shotgun (WGS) entry which is preliminary data.</text>
</comment>
<dbReference type="InterPro" id="IPR029442">
    <property type="entry name" value="GyrI-like"/>
</dbReference>
<reference evidence="8" key="1">
    <citation type="submission" date="2014-03" db="EMBL/GenBank/DDBJ databases">
        <authorList>
            <person name="Urmite Genomes U."/>
        </authorList>
    </citation>
    <scope>NUCLEOTIDE SEQUENCE [LARGE SCALE GENOMIC DNA]</scope>
    <source>
        <strain evidence="8">HD-03</strain>
    </source>
</reference>
<dbReference type="Gene3D" id="1.10.1660.10">
    <property type="match status" value="1"/>
</dbReference>
<dbReference type="EMBL" id="CCDI010000004">
    <property type="protein sequence ID" value="CDQ25097.1"/>
    <property type="molecule type" value="Genomic_DNA"/>
</dbReference>
<sequence>MKQRFRVGEVAKLFQLSTSTLRYYDEIGLFQPKYIDTDTRYRYYTIEQFVVLDTIIFLKKNGFSMKDIRQQLEHRTPENTKGLLERKLGEVEEEMERLKKVSEKIKNKISTIEEGLSLSATPSLVYRRFPERAISYLYNDTPIDLMKEADALYLKDLEDLSSAGVDYDGFFTGDFGTVAEIDSLNKEGAVKYRAVFELLHQEKEGLKTSYLDPGTYACYPHHGPYETIKSSYSFVLKRLQEDGYRMTGAPLEIAMLDESVTQDKTAFVTWIQIPVGEKD</sequence>
<dbReference type="InterPro" id="IPR011256">
    <property type="entry name" value="Reg_factor_effector_dom_sf"/>
</dbReference>
<dbReference type="AlphaFoldDB" id="A0A024P9J3"/>
<evidence type="ECO:0000259" key="6">
    <source>
        <dbReference type="PROSITE" id="PS50937"/>
    </source>
</evidence>
<organism evidence="7 8">
    <name type="scientific">Halobacillus karajensis</name>
    <dbReference type="NCBI Taxonomy" id="195088"/>
    <lineage>
        <taxon>Bacteria</taxon>
        <taxon>Bacillati</taxon>
        <taxon>Bacillota</taxon>
        <taxon>Bacilli</taxon>
        <taxon>Bacillales</taxon>
        <taxon>Bacillaceae</taxon>
        <taxon>Halobacillus</taxon>
    </lineage>
</organism>
<dbReference type="SUPFAM" id="SSF55136">
    <property type="entry name" value="Probable bacterial effector-binding domain"/>
    <property type="match status" value="1"/>
</dbReference>
<dbReference type="InterPro" id="IPR047057">
    <property type="entry name" value="MerR_fam"/>
</dbReference>
<dbReference type="GO" id="GO:0003677">
    <property type="term" value="F:DNA binding"/>
    <property type="evidence" value="ECO:0007669"/>
    <property type="project" value="UniProtKB-KW"/>
</dbReference>
<dbReference type="GO" id="GO:0003700">
    <property type="term" value="F:DNA-binding transcription factor activity"/>
    <property type="evidence" value="ECO:0007669"/>
    <property type="project" value="InterPro"/>
</dbReference>
<dbReference type="CDD" id="cd01107">
    <property type="entry name" value="HTH_BmrR"/>
    <property type="match status" value="1"/>
</dbReference>
<proteinExistence type="predicted"/>
<reference evidence="7 8" key="2">
    <citation type="submission" date="2014-05" db="EMBL/GenBank/DDBJ databases">
        <title>Draft genome sequence of Halobacillus karajensis HK-03.</title>
        <authorList>
            <person name="Khelaifia S."/>
            <person name="Croce O."/>
            <person name="Lagier J.C."/>
            <person name="Raoult D."/>
        </authorList>
    </citation>
    <scope>NUCLEOTIDE SEQUENCE [LARGE SCALE GENOMIC DNA]</scope>
    <source>
        <strain evidence="7 8">HD-03</strain>
    </source>
</reference>
<feature type="coiled-coil region" evidence="5">
    <location>
        <begin position="81"/>
        <end position="111"/>
    </location>
</feature>
<keyword evidence="4" id="KW-0804">Transcription</keyword>
<protein>
    <submittedName>
        <fullName evidence="7">Multidrug-efflux transporter 1 regulator</fullName>
    </submittedName>
</protein>
<evidence type="ECO:0000256" key="2">
    <source>
        <dbReference type="ARBA" id="ARBA00023015"/>
    </source>
</evidence>
<dbReference type="Pfam" id="PF13411">
    <property type="entry name" value="MerR_1"/>
    <property type="match status" value="1"/>
</dbReference>
<evidence type="ECO:0000313" key="7">
    <source>
        <dbReference type="EMBL" id="CDQ25097.1"/>
    </source>
</evidence>
<accession>A0A024P9J3</accession>
<keyword evidence="1" id="KW-0678">Repressor</keyword>
<evidence type="ECO:0000256" key="3">
    <source>
        <dbReference type="ARBA" id="ARBA00023125"/>
    </source>
</evidence>
<dbReference type="Pfam" id="PF06445">
    <property type="entry name" value="GyrI-like"/>
    <property type="match status" value="1"/>
</dbReference>
<keyword evidence="8" id="KW-1185">Reference proteome</keyword>
<evidence type="ECO:0000313" key="8">
    <source>
        <dbReference type="Proteomes" id="UP000028868"/>
    </source>
</evidence>
<dbReference type="PANTHER" id="PTHR30204:SF69">
    <property type="entry name" value="MERR-FAMILY TRANSCRIPTIONAL REGULATOR"/>
    <property type="match status" value="1"/>
</dbReference>
<dbReference type="InterPro" id="IPR009061">
    <property type="entry name" value="DNA-bd_dom_put_sf"/>
</dbReference>
<dbReference type="Proteomes" id="UP000028868">
    <property type="component" value="Unassembled WGS sequence"/>
</dbReference>
<name>A0A024P9J3_9BACI</name>
<dbReference type="SUPFAM" id="SSF46955">
    <property type="entry name" value="Putative DNA-binding domain"/>
    <property type="match status" value="1"/>
</dbReference>
<keyword evidence="3" id="KW-0238">DNA-binding</keyword>
<evidence type="ECO:0000256" key="5">
    <source>
        <dbReference type="SAM" id="Coils"/>
    </source>
</evidence>
<dbReference type="Gene3D" id="3.20.80.10">
    <property type="entry name" value="Regulatory factor, effector binding domain"/>
    <property type="match status" value="1"/>
</dbReference>
<dbReference type="SMART" id="SM00422">
    <property type="entry name" value="HTH_MERR"/>
    <property type="match status" value="1"/>
</dbReference>